<dbReference type="InterPro" id="IPR008927">
    <property type="entry name" value="6-PGluconate_DH-like_C_sf"/>
</dbReference>
<evidence type="ECO:0000313" key="14">
    <source>
        <dbReference type="Proteomes" id="UP000265848"/>
    </source>
</evidence>
<dbReference type="InterPro" id="IPR013332">
    <property type="entry name" value="KPR_N"/>
</dbReference>
<dbReference type="EC" id="1.1.1.169" evidence="3 10"/>
<dbReference type="InterPro" id="IPR051402">
    <property type="entry name" value="KPR-Related"/>
</dbReference>
<dbReference type="Gene3D" id="1.10.1040.10">
    <property type="entry name" value="N-(1-d-carboxylethyl)-l-norvaline Dehydrogenase, domain 2"/>
    <property type="match status" value="1"/>
</dbReference>
<dbReference type="InterPro" id="IPR003710">
    <property type="entry name" value="ApbA"/>
</dbReference>
<dbReference type="Pfam" id="PF02558">
    <property type="entry name" value="ApbA"/>
    <property type="match status" value="1"/>
</dbReference>
<comment type="function">
    <text evidence="10">Catalyzes the NADPH-dependent reduction of ketopantoate into pantoic acid.</text>
</comment>
<evidence type="ECO:0000313" key="13">
    <source>
        <dbReference type="EMBL" id="RII38757.1"/>
    </source>
</evidence>
<dbReference type="AlphaFoldDB" id="A0A399J286"/>
<keyword evidence="5 10" id="KW-0566">Pantothenate biosynthesis</keyword>
<dbReference type="PANTHER" id="PTHR21708">
    <property type="entry name" value="PROBABLE 2-DEHYDROPANTOATE 2-REDUCTASE"/>
    <property type="match status" value="1"/>
</dbReference>
<dbReference type="InterPro" id="IPR013328">
    <property type="entry name" value="6PGD_dom2"/>
</dbReference>
<reference evidence="13 14" key="1">
    <citation type="submission" date="2018-08" db="EMBL/GenBank/DDBJ databases">
        <title>Pseudooceanicola sediminis CY03 in the family Rhodobacteracea.</title>
        <authorList>
            <person name="Zhang Y.-J."/>
        </authorList>
    </citation>
    <scope>NUCLEOTIDE SEQUENCE [LARGE SCALE GENOMIC DNA]</scope>
    <source>
        <strain evidence="13 14">CY03</strain>
    </source>
</reference>
<keyword evidence="6 10" id="KW-0521">NADP</keyword>
<proteinExistence type="inferred from homology"/>
<evidence type="ECO:0000256" key="2">
    <source>
        <dbReference type="ARBA" id="ARBA00007870"/>
    </source>
</evidence>
<evidence type="ECO:0000256" key="6">
    <source>
        <dbReference type="ARBA" id="ARBA00022857"/>
    </source>
</evidence>
<gene>
    <name evidence="13" type="ORF">DL237_10935</name>
</gene>
<protein>
    <recommendedName>
        <fullName evidence="4 10">2-dehydropantoate 2-reductase</fullName>
        <ecNumber evidence="3 10">1.1.1.169</ecNumber>
    </recommendedName>
    <alternativeName>
        <fullName evidence="8 10">Ketopantoate reductase</fullName>
    </alternativeName>
</protein>
<dbReference type="Gene3D" id="3.40.50.720">
    <property type="entry name" value="NAD(P)-binding Rossmann-like Domain"/>
    <property type="match status" value="1"/>
</dbReference>
<dbReference type="NCBIfam" id="TIGR00745">
    <property type="entry name" value="apbA_panE"/>
    <property type="match status" value="1"/>
</dbReference>
<sequence>MTRPSIAIVGAGAIGSILAARLAQSGADVRLVARGTRLAQIRQDGLRIRDLDGEVTVHVPVVAALAAPVSVLFLCVKGPAIEAAIRDNLAGMGPDTRVVPLVNGIPWWFFDDLGHPVRAVDPDGALFDLVPFDQIVGSVTMMTAAFDDDGTVVSTIPHKLALGPTTPNGPRPVDLADEITAAGITLDRADHIRPLVWQKLALNLATNPLSALTGQTLEQIAADPASLARATAIAVEAETLAAAWGCPIDIAAHMPAQLARAGAFRTSMLQDAEAGRPLELAPICDAPLELAEARAIAMPETATLLSELRAKLGTPAAALPQGAL</sequence>
<evidence type="ECO:0000256" key="9">
    <source>
        <dbReference type="ARBA" id="ARBA00048793"/>
    </source>
</evidence>
<comment type="pathway">
    <text evidence="1 10">Cofactor biosynthesis; (R)-pantothenate biosynthesis; (R)-pantoate from 3-methyl-2-oxobutanoate: step 2/2.</text>
</comment>
<dbReference type="InterPro" id="IPR036291">
    <property type="entry name" value="NAD(P)-bd_dom_sf"/>
</dbReference>
<evidence type="ECO:0000256" key="1">
    <source>
        <dbReference type="ARBA" id="ARBA00004994"/>
    </source>
</evidence>
<dbReference type="InterPro" id="IPR013752">
    <property type="entry name" value="KPA_reductase"/>
</dbReference>
<dbReference type="PANTHER" id="PTHR21708:SF45">
    <property type="entry name" value="2-DEHYDROPANTOATE 2-REDUCTASE"/>
    <property type="match status" value="1"/>
</dbReference>
<dbReference type="GO" id="GO:0015940">
    <property type="term" value="P:pantothenate biosynthetic process"/>
    <property type="evidence" value="ECO:0007669"/>
    <property type="project" value="UniProtKB-UniPathway"/>
</dbReference>
<evidence type="ECO:0000259" key="12">
    <source>
        <dbReference type="Pfam" id="PF08546"/>
    </source>
</evidence>
<comment type="catalytic activity">
    <reaction evidence="9 10">
        <text>(R)-pantoate + NADP(+) = 2-dehydropantoate + NADPH + H(+)</text>
        <dbReference type="Rhea" id="RHEA:16233"/>
        <dbReference type="ChEBI" id="CHEBI:11561"/>
        <dbReference type="ChEBI" id="CHEBI:15378"/>
        <dbReference type="ChEBI" id="CHEBI:15980"/>
        <dbReference type="ChEBI" id="CHEBI:57783"/>
        <dbReference type="ChEBI" id="CHEBI:58349"/>
        <dbReference type="EC" id="1.1.1.169"/>
    </reaction>
</comment>
<evidence type="ECO:0000256" key="10">
    <source>
        <dbReference type="RuleBase" id="RU362068"/>
    </source>
</evidence>
<feature type="domain" description="Ketopantoate reductase C-terminal" evidence="12">
    <location>
        <begin position="192"/>
        <end position="311"/>
    </location>
</feature>
<dbReference type="SUPFAM" id="SSF48179">
    <property type="entry name" value="6-phosphogluconate dehydrogenase C-terminal domain-like"/>
    <property type="match status" value="1"/>
</dbReference>
<evidence type="ECO:0000256" key="3">
    <source>
        <dbReference type="ARBA" id="ARBA00013014"/>
    </source>
</evidence>
<dbReference type="NCBIfam" id="NF005089">
    <property type="entry name" value="PRK06522.1-4"/>
    <property type="match status" value="1"/>
</dbReference>
<dbReference type="Proteomes" id="UP000265848">
    <property type="component" value="Unassembled WGS sequence"/>
</dbReference>
<keyword evidence="7 10" id="KW-0560">Oxidoreductase</keyword>
<dbReference type="SUPFAM" id="SSF51735">
    <property type="entry name" value="NAD(P)-binding Rossmann-fold domains"/>
    <property type="match status" value="1"/>
</dbReference>
<evidence type="ECO:0000256" key="4">
    <source>
        <dbReference type="ARBA" id="ARBA00019465"/>
    </source>
</evidence>
<dbReference type="GO" id="GO:0005737">
    <property type="term" value="C:cytoplasm"/>
    <property type="evidence" value="ECO:0007669"/>
    <property type="project" value="TreeGrafter"/>
</dbReference>
<evidence type="ECO:0000256" key="8">
    <source>
        <dbReference type="ARBA" id="ARBA00032024"/>
    </source>
</evidence>
<dbReference type="GO" id="GO:0008677">
    <property type="term" value="F:2-dehydropantoate 2-reductase activity"/>
    <property type="evidence" value="ECO:0007669"/>
    <property type="project" value="UniProtKB-EC"/>
</dbReference>
<evidence type="ECO:0000256" key="5">
    <source>
        <dbReference type="ARBA" id="ARBA00022655"/>
    </source>
</evidence>
<comment type="caution">
    <text evidence="13">The sequence shown here is derived from an EMBL/GenBank/DDBJ whole genome shotgun (WGS) entry which is preliminary data.</text>
</comment>
<dbReference type="UniPathway" id="UPA00028">
    <property type="reaction ID" value="UER00004"/>
</dbReference>
<feature type="domain" description="Ketopantoate reductase N-terminal" evidence="11">
    <location>
        <begin position="6"/>
        <end position="164"/>
    </location>
</feature>
<keyword evidence="14" id="KW-1185">Reference proteome</keyword>
<dbReference type="RefSeq" id="WP_119399101.1">
    <property type="nucleotide sequence ID" value="NZ_QWJJ01000008.1"/>
</dbReference>
<evidence type="ECO:0000256" key="7">
    <source>
        <dbReference type="ARBA" id="ARBA00023002"/>
    </source>
</evidence>
<dbReference type="OrthoDB" id="9796561at2"/>
<accession>A0A399J286</accession>
<organism evidence="13 14">
    <name type="scientific">Pseudooceanicola sediminis</name>
    <dbReference type="NCBI Taxonomy" id="2211117"/>
    <lineage>
        <taxon>Bacteria</taxon>
        <taxon>Pseudomonadati</taxon>
        <taxon>Pseudomonadota</taxon>
        <taxon>Alphaproteobacteria</taxon>
        <taxon>Rhodobacterales</taxon>
        <taxon>Paracoccaceae</taxon>
        <taxon>Pseudooceanicola</taxon>
    </lineage>
</organism>
<evidence type="ECO:0000259" key="11">
    <source>
        <dbReference type="Pfam" id="PF02558"/>
    </source>
</evidence>
<dbReference type="EMBL" id="QWJJ01000008">
    <property type="protein sequence ID" value="RII38757.1"/>
    <property type="molecule type" value="Genomic_DNA"/>
</dbReference>
<name>A0A399J286_9RHOB</name>
<comment type="similarity">
    <text evidence="2 10">Belongs to the ketopantoate reductase family.</text>
</comment>
<dbReference type="FunFam" id="1.10.1040.10:FF:000017">
    <property type="entry name" value="2-dehydropantoate 2-reductase"/>
    <property type="match status" value="1"/>
</dbReference>
<dbReference type="Pfam" id="PF08546">
    <property type="entry name" value="ApbA_C"/>
    <property type="match status" value="1"/>
</dbReference>